<dbReference type="InterPro" id="IPR031168">
    <property type="entry name" value="G_TrmE"/>
</dbReference>
<dbReference type="GO" id="GO:0005737">
    <property type="term" value="C:cytoplasm"/>
    <property type="evidence" value="ECO:0007669"/>
    <property type="project" value="UniProtKB-SubCell"/>
</dbReference>
<dbReference type="InterPro" id="IPR018948">
    <property type="entry name" value="GTP-bd_TrmE_N"/>
</dbReference>
<keyword evidence="9" id="KW-1185">Reference proteome</keyword>
<feature type="binding site" evidence="6">
    <location>
        <begin position="213"/>
        <end position="216"/>
    </location>
    <ligand>
        <name>GTP</name>
        <dbReference type="ChEBI" id="CHEBI:37565"/>
    </ligand>
</feature>
<feature type="binding site" evidence="6">
    <location>
        <begin position="169"/>
        <end position="174"/>
    </location>
    <ligand>
        <name>GTP</name>
        <dbReference type="ChEBI" id="CHEBI:37565"/>
    </ligand>
</feature>
<dbReference type="InterPro" id="IPR025867">
    <property type="entry name" value="MnmE_helical"/>
</dbReference>
<comment type="similarity">
    <text evidence="1 6">Belongs to the TRAFAC class TrmE-Era-EngA-EngB-Septin-like GTPase superfamily. TrmE GTPase family.</text>
</comment>
<keyword evidence="5 6" id="KW-0342">GTP-binding</keyword>
<dbReference type="Gene3D" id="3.40.50.300">
    <property type="entry name" value="P-loop containing nucleotide triphosphate hydrolases"/>
    <property type="match status" value="1"/>
</dbReference>
<evidence type="ECO:0000256" key="3">
    <source>
        <dbReference type="ARBA" id="ARBA00022741"/>
    </source>
</evidence>
<dbReference type="NCBIfam" id="NF003661">
    <property type="entry name" value="PRK05291.1-3"/>
    <property type="match status" value="1"/>
</dbReference>
<feature type="binding site" evidence="6">
    <location>
        <position position="194"/>
    </location>
    <ligand>
        <name>Mg(2+)</name>
        <dbReference type="ChEBI" id="CHEBI:18420"/>
    </ligand>
</feature>
<evidence type="ECO:0000256" key="5">
    <source>
        <dbReference type="ARBA" id="ARBA00023134"/>
    </source>
</evidence>
<feature type="binding site" evidence="6">
    <location>
        <begin position="188"/>
        <end position="194"/>
    </location>
    <ligand>
        <name>GTP</name>
        <dbReference type="ChEBI" id="CHEBI:37565"/>
    </ligand>
</feature>
<dbReference type="GO" id="GO:0002098">
    <property type="term" value="P:tRNA wobble uridine modification"/>
    <property type="evidence" value="ECO:0007669"/>
    <property type="project" value="TreeGrafter"/>
</dbReference>
<dbReference type="InterPro" id="IPR027368">
    <property type="entry name" value="MnmE_dom2"/>
</dbReference>
<evidence type="ECO:0000259" key="7">
    <source>
        <dbReference type="PROSITE" id="PS51709"/>
    </source>
</evidence>
<keyword evidence="6" id="KW-0378">Hydrolase</keyword>
<proteinExistence type="inferred from homology"/>
<feature type="domain" description="TrmE-type G" evidence="7">
    <location>
        <begin position="159"/>
        <end position="306"/>
    </location>
</feature>
<comment type="function">
    <text evidence="6">Exhibits a very high intrinsic GTPase hydrolysis rate. Involved in the addition of a carboxymethylaminomethyl (cmnm) group at the wobble position (U34) of certain tRNAs, forming tRNA-cmnm(5)s(2)U34.</text>
</comment>
<comment type="caution">
    <text evidence="6">Lacks conserved residue(s) required for the propagation of feature annotation.</text>
</comment>
<dbReference type="Gene3D" id="3.30.1360.120">
    <property type="entry name" value="Probable tRNA modification gtpase trme, domain 1"/>
    <property type="match status" value="1"/>
</dbReference>
<dbReference type="PROSITE" id="PS51709">
    <property type="entry name" value="G_TRME"/>
    <property type="match status" value="1"/>
</dbReference>
<dbReference type="PANTHER" id="PTHR42714">
    <property type="entry name" value="TRNA MODIFICATION GTPASE GTPBP3"/>
    <property type="match status" value="1"/>
</dbReference>
<protein>
    <recommendedName>
        <fullName evidence="6">tRNA modification GTPase MnmE</fullName>
        <ecNumber evidence="6">3.6.-.-</ecNumber>
    </recommendedName>
</protein>
<comment type="caution">
    <text evidence="8">The sequence shown here is derived from an EMBL/GenBank/DDBJ whole genome shotgun (WGS) entry which is preliminary data.</text>
</comment>
<keyword evidence="6" id="KW-0479">Metal-binding</keyword>
<accession>A0A2W7IIX3</accession>
<gene>
    <name evidence="6" type="primary">mnmE</name>
    <name evidence="6" type="synonym">trmE</name>
    <name evidence="8" type="ORF">C8P66_10980</name>
</gene>
<comment type="cofactor">
    <cofactor evidence="6">
        <name>K(+)</name>
        <dbReference type="ChEBI" id="CHEBI:29103"/>
    </cofactor>
    <text evidence="6">Binds 1 potassium ion per subunit.</text>
</comment>
<keyword evidence="3 6" id="KW-0547">Nucleotide-binding</keyword>
<dbReference type="Gene3D" id="1.20.120.430">
    <property type="entry name" value="tRNA modification GTPase MnmE domain 2"/>
    <property type="match status" value="1"/>
</dbReference>
<reference evidence="8 9" key="1">
    <citation type="submission" date="2018-06" db="EMBL/GenBank/DDBJ databases">
        <title>Genomic Encyclopedia of Archaeal and Bacterial Type Strains, Phase II (KMG-II): from individual species to whole genera.</title>
        <authorList>
            <person name="Goeker M."/>
        </authorList>
    </citation>
    <scope>NUCLEOTIDE SEQUENCE [LARGE SCALE GENOMIC DNA]</scope>
    <source>
        <strain evidence="8 9">DSM 24525</strain>
    </source>
</reference>
<evidence type="ECO:0000256" key="4">
    <source>
        <dbReference type="ARBA" id="ARBA00022958"/>
    </source>
</evidence>
<name>A0A2W7IIX3_9PROT</name>
<organism evidence="8 9">
    <name type="scientific">Humitalea rosea</name>
    <dbReference type="NCBI Taxonomy" id="990373"/>
    <lineage>
        <taxon>Bacteria</taxon>
        <taxon>Pseudomonadati</taxon>
        <taxon>Pseudomonadota</taxon>
        <taxon>Alphaproteobacteria</taxon>
        <taxon>Acetobacterales</taxon>
        <taxon>Roseomonadaceae</taxon>
        <taxon>Humitalea</taxon>
    </lineage>
</organism>
<dbReference type="GO" id="GO:0030488">
    <property type="term" value="P:tRNA methylation"/>
    <property type="evidence" value="ECO:0007669"/>
    <property type="project" value="TreeGrafter"/>
</dbReference>
<dbReference type="InterPro" id="IPR027417">
    <property type="entry name" value="P-loop_NTPase"/>
</dbReference>
<dbReference type="Pfam" id="PF10396">
    <property type="entry name" value="TrmE_N"/>
    <property type="match status" value="1"/>
</dbReference>
<keyword evidence="2 6" id="KW-0819">tRNA processing</keyword>
<dbReference type="SUPFAM" id="SSF52540">
    <property type="entry name" value="P-loop containing nucleoside triphosphate hydrolases"/>
    <property type="match status" value="1"/>
</dbReference>
<dbReference type="EMBL" id="QKYU01000009">
    <property type="protein sequence ID" value="PZW46583.1"/>
    <property type="molecule type" value="Genomic_DNA"/>
</dbReference>
<evidence type="ECO:0000313" key="9">
    <source>
        <dbReference type="Proteomes" id="UP000249688"/>
    </source>
</evidence>
<comment type="subunit">
    <text evidence="6">Homodimer. Heterotetramer of two MnmE and two MnmG subunits.</text>
</comment>
<keyword evidence="6" id="KW-0460">Magnesium</keyword>
<evidence type="ECO:0000313" key="8">
    <source>
        <dbReference type="EMBL" id="PZW46583.1"/>
    </source>
</evidence>
<keyword evidence="4 6" id="KW-0630">Potassium</keyword>
<evidence type="ECO:0000256" key="6">
    <source>
        <dbReference type="HAMAP-Rule" id="MF_00379"/>
    </source>
</evidence>
<dbReference type="HAMAP" id="MF_00379">
    <property type="entry name" value="GTPase_MnmE"/>
    <property type="match status" value="1"/>
</dbReference>
<evidence type="ECO:0000256" key="1">
    <source>
        <dbReference type="ARBA" id="ARBA00011043"/>
    </source>
</evidence>
<dbReference type="GO" id="GO:0005525">
    <property type="term" value="F:GTP binding"/>
    <property type="evidence" value="ECO:0007669"/>
    <property type="project" value="UniProtKB-UniRule"/>
</dbReference>
<dbReference type="InterPro" id="IPR006073">
    <property type="entry name" value="GTP-bd"/>
</dbReference>
<dbReference type="CDD" id="cd14858">
    <property type="entry name" value="TrmE_N"/>
    <property type="match status" value="1"/>
</dbReference>
<feature type="binding site" evidence="6">
    <location>
        <position position="173"/>
    </location>
    <ligand>
        <name>Mg(2+)</name>
        <dbReference type="ChEBI" id="CHEBI:18420"/>
    </ligand>
</feature>
<sequence>MLDRALLLWFPGPASFTGEDAAELQIHGGPAVVAAVCDALVSAGCRPAEPGEFSRRAFLNGRLDLTAAEGIADLIAAETEAQRKAALRQAEGGLGAVLAAWDRRLMKLLAHQEAAIEFADEGDVPGDLSASVVDGASALAVEIAEHLRQGERATRLREGVRIVILGAPNVGKSSLLNRLARSDAAIVTDQPGTTRDVIDVRLDLAGVPVTLSDTAGLREAADMIEAEGMRRARQRAAHADLILMMTAQGIAEDPAMQPPADVSVLHVHNKIDLAGSQEQRPHCLGVSTLTGAGIETLEAALTETVQRIAGITDAATISRPRHRAALIEARDWLREAVVAPLPELSAEALRGARRAIGRLTGHSGVDAVLDSIFRDFCIGK</sequence>
<dbReference type="AlphaFoldDB" id="A0A2W7IIX3"/>
<dbReference type="PRINTS" id="PR00449">
    <property type="entry name" value="RASTRNSFRMNG"/>
</dbReference>
<dbReference type="Pfam" id="PF12631">
    <property type="entry name" value="MnmE_helical"/>
    <property type="match status" value="1"/>
</dbReference>
<dbReference type="EC" id="3.6.-.-" evidence="6"/>
<dbReference type="InterPro" id="IPR005225">
    <property type="entry name" value="Small_GTP-bd"/>
</dbReference>
<comment type="subcellular location">
    <subcellularLocation>
        <location evidence="6">Cytoplasm</location>
    </subcellularLocation>
</comment>
<dbReference type="Pfam" id="PF01926">
    <property type="entry name" value="MMR_HSR1"/>
    <property type="match status" value="1"/>
</dbReference>
<keyword evidence="6" id="KW-0963">Cytoplasm</keyword>
<dbReference type="GO" id="GO:0046872">
    <property type="term" value="F:metal ion binding"/>
    <property type="evidence" value="ECO:0007669"/>
    <property type="project" value="UniProtKB-KW"/>
</dbReference>
<dbReference type="InterPro" id="IPR027266">
    <property type="entry name" value="TrmE/GcvT-like"/>
</dbReference>
<dbReference type="InterPro" id="IPR004520">
    <property type="entry name" value="GTPase_MnmE"/>
</dbReference>
<dbReference type="GO" id="GO:0003924">
    <property type="term" value="F:GTPase activity"/>
    <property type="evidence" value="ECO:0007669"/>
    <property type="project" value="UniProtKB-UniRule"/>
</dbReference>
<dbReference type="PANTHER" id="PTHR42714:SF2">
    <property type="entry name" value="TRNA MODIFICATION GTPASE GTPBP3, MITOCHONDRIAL"/>
    <property type="match status" value="1"/>
</dbReference>
<dbReference type="Proteomes" id="UP000249688">
    <property type="component" value="Unassembled WGS sequence"/>
</dbReference>
<dbReference type="NCBIfam" id="TIGR00231">
    <property type="entry name" value="small_GTP"/>
    <property type="match status" value="1"/>
</dbReference>
<evidence type="ECO:0000256" key="2">
    <source>
        <dbReference type="ARBA" id="ARBA00022694"/>
    </source>
</evidence>
<dbReference type="CDD" id="cd04164">
    <property type="entry name" value="trmE"/>
    <property type="match status" value="1"/>
</dbReference>
<dbReference type="NCBIfam" id="TIGR00450">
    <property type="entry name" value="mnmE_trmE_thdF"/>
    <property type="match status" value="1"/>
</dbReference>